<keyword evidence="2" id="KW-1185">Reference proteome</keyword>
<evidence type="ECO:0000313" key="2">
    <source>
        <dbReference type="Proteomes" id="UP001162030"/>
    </source>
</evidence>
<evidence type="ECO:0000313" key="1">
    <source>
        <dbReference type="EMBL" id="CAI8812992.1"/>
    </source>
</evidence>
<gene>
    <name evidence="1" type="ORF">MSZNOR_1816</name>
</gene>
<organism evidence="1 2">
    <name type="scientific">Methylocaldum szegediense</name>
    <dbReference type="NCBI Taxonomy" id="73780"/>
    <lineage>
        <taxon>Bacteria</taxon>
        <taxon>Pseudomonadati</taxon>
        <taxon>Pseudomonadota</taxon>
        <taxon>Gammaproteobacteria</taxon>
        <taxon>Methylococcales</taxon>
        <taxon>Methylococcaceae</taxon>
        <taxon>Methylocaldum</taxon>
    </lineage>
</organism>
<protein>
    <submittedName>
        <fullName evidence="1">Uncharacterized protein</fullName>
    </submittedName>
</protein>
<dbReference type="EMBL" id="OX458333">
    <property type="protein sequence ID" value="CAI8812992.1"/>
    <property type="molecule type" value="Genomic_DNA"/>
</dbReference>
<dbReference type="Proteomes" id="UP001162030">
    <property type="component" value="Chromosome"/>
</dbReference>
<sequence>MLPWTSKFNTYGTIESRDKLANRVEDKDLDFSISGERRTDLAFSCTSSIEPPGSRAARGSGGLACNPVFRDY</sequence>
<name>A0ABM9I0V2_9GAMM</name>
<proteinExistence type="predicted"/>
<reference evidence="1 2" key="1">
    <citation type="submission" date="2023-03" db="EMBL/GenBank/DDBJ databases">
        <authorList>
            <person name="Pearce D."/>
        </authorList>
    </citation>
    <scope>NUCLEOTIDE SEQUENCE [LARGE SCALE GENOMIC DNA]</scope>
    <source>
        <strain evidence="1">Msz</strain>
    </source>
</reference>
<accession>A0ABM9I0V2</accession>